<evidence type="ECO:0008006" key="3">
    <source>
        <dbReference type="Google" id="ProtNLM"/>
    </source>
</evidence>
<dbReference type="EMBL" id="JBHRSZ010000001">
    <property type="protein sequence ID" value="MFC3149565.1"/>
    <property type="molecule type" value="Genomic_DNA"/>
</dbReference>
<dbReference type="RefSeq" id="WP_386714737.1">
    <property type="nucleotide sequence ID" value="NZ_JBHRSZ010000001.1"/>
</dbReference>
<accession>A0ABV7H717</accession>
<proteinExistence type="predicted"/>
<gene>
    <name evidence="1" type="ORF">ACFOEK_00840</name>
</gene>
<reference evidence="2" key="1">
    <citation type="journal article" date="2019" name="Int. J. Syst. Evol. Microbiol.">
        <title>The Global Catalogue of Microorganisms (GCM) 10K type strain sequencing project: providing services to taxonomists for standard genome sequencing and annotation.</title>
        <authorList>
            <consortium name="The Broad Institute Genomics Platform"/>
            <consortium name="The Broad Institute Genome Sequencing Center for Infectious Disease"/>
            <person name="Wu L."/>
            <person name="Ma J."/>
        </authorList>
    </citation>
    <scope>NUCLEOTIDE SEQUENCE [LARGE SCALE GENOMIC DNA]</scope>
    <source>
        <strain evidence="2">KCTC 52438</strain>
    </source>
</reference>
<evidence type="ECO:0000313" key="1">
    <source>
        <dbReference type="EMBL" id="MFC3149565.1"/>
    </source>
</evidence>
<comment type="caution">
    <text evidence="1">The sequence shown here is derived from an EMBL/GenBank/DDBJ whole genome shotgun (WGS) entry which is preliminary data.</text>
</comment>
<name>A0ABV7H717_9GAMM</name>
<keyword evidence="2" id="KW-1185">Reference proteome</keyword>
<evidence type="ECO:0000313" key="2">
    <source>
        <dbReference type="Proteomes" id="UP001595476"/>
    </source>
</evidence>
<protein>
    <recommendedName>
        <fullName evidence="3">DUF1508 domain-containing protein</fullName>
    </recommendedName>
</protein>
<organism evidence="1 2">
    <name type="scientific">Litoribrevibacter euphylliae</name>
    <dbReference type="NCBI Taxonomy" id="1834034"/>
    <lineage>
        <taxon>Bacteria</taxon>
        <taxon>Pseudomonadati</taxon>
        <taxon>Pseudomonadota</taxon>
        <taxon>Gammaproteobacteria</taxon>
        <taxon>Oceanospirillales</taxon>
        <taxon>Oceanospirillaceae</taxon>
        <taxon>Litoribrevibacter</taxon>
    </lineage>
</organism>
<sequence>MAYQVISKSNNTFWLMTSNGNWISSHHSRDEAVAACQVWFKCSPIVRHIQDRPVNKMIIKQKLAALLLQFLTVADNLIKKARHKNNKRQPHELHN</sequence>
<dbReference type="Proteomes" id="UP001595476">
    <property type="component" value="Unassembled WGS sequence"/>
</dbReference>